<dbReference type="Proteomes" id="UP001252270">
    <property type="component" value="Unassembled WGS sequence"/>
</dbReference>
<protein>
    <recommendedName>
        <fullName evidence="3">Nucleotidyltransferase</fullName>
    </recommendedName>
</protein>
<gene>
    <name evidence="1" type="ORF">QC820_08270</name>
</gene>
<reference evidence="1 2" key="1">
    <citation type="submission" date="2023-04" db="EMBL/GenBank/DDBJ databases">
        <title>A long-awaited taxogenomic arrangement of the family Halomonadaceae.</title>
        <authorList>
            <person name="De La Haba R."/>
            <person name="Chuvochina M."/>
            <person name="Wittouck S."/>
            <person name="Arahal D.R."/>
            <person name="Sanchez-Porro C."/>
            <person name="Hugenholtz P."/>
            <person name="Ventosa A."/>
        </authorList>
    </citation>
    <scope>NUCLEOTIDE SEQUENCE [LARGE SCALE GENOMIC DNA]</scope>
    <source>
        <strain evidence="1 2">DSM 17332</strain>
    </source>
</reference>
<name>A0ABU1GMS3_9GAMM</name>
<proteinExistence type="predicted"/>
<comment type="caution">
    <text evidence="1">The sequence shown here is derived from an EMBL/GenBank/DDBJ whole genome shotgun (WGS) entry which is preliminary data.</text>
</comment>
<dbReference type="RefSeq" id="WP_309636524.1">
    <property type="nucleotide sequence ID" value="NZ_JARWAL010000006.1"/>
</dbReference>
<organism evidence="1 2">
    <name type="scientific">Halomonas mongoliensis</name>
    <dbReference type="NCBI Taxonomy" id="321265"/>
    <lineage>
        <taxon>Bacteria</taxon>
        <taxon>Pseudomonadati</taxon>
        <taxon>Pseudomonadota</taxon>
        <taxon>Gammaproteobacteria</taxon>
        <taxon>Oceanospirillales</taxon>
        <taxon>Halomonadaceae</taxon>
        <taxon>Halomonas</taxon>
    </lineage>
</organism>
<dbReference type="SUPFAM" id="SSF81301">
    <property type="entry name" value="Nucleotidyltransferase"/>
    <property type="match status" value="1"/>
</dbReference>
<evidence type="ECO:0008006" key="3">
    <source>
        <dbReference type="Google" id="ProtNLM"/>
    </source>
</evidence>
<dbReference type="InterPro" id="IPR043519">
    <property type="entry name" value="NT_sf"/>
</dbReference>
<evidence type="ECO:0000313" key="2">
    <source>
        <dbReference type="Proteomes" id="UP001252270"/>
    </source>
</evidence>
<sequence length="337" mass="38377">MSRLEKLNQRRIDDNITEAKLCNESYRSIVQSDSVKYVIGAMQPIDPEYTKNTYKQAERVRSQLENRLTDRCEYKYQGSVTNDTHIKAKSDIDLLVIIDKFFTVENPQVPKSPYKGDPLQDLINLRKEAEETLESAFPQADVDKTGSKSVSIEGGSLTRKVDVVPSNWYNTNRYAETDNEIFRGVQILDKSVPKRLANTPFLHNAWIDHKDGNTNGGMRKACRLMKSLKYDSENIDLSSYDIVSIAFNMADASLSYPKGSELLILGSCLDYCRQLQSNSILRESIDVPDGHRKVFCDGHATLQGLNRLTEELEQLANDVLCENQRSFRKLAEARVEY</sequence>
<dbReference type="Gene3D" id="3.30.460.10">
    <property type="entry name" value="Beta Polymerase, domain 2"/>
    <property type="match status" value="1"/>
</dbReference>
<keyword evidence="2" id="KW-1185">Reference proteome</keyword>
<evidence type="ECO:0000313" key="1">
    <source>
        <dbReference type="EMBL" id="MDR5892812.1"/>
    </source>
</evidence>
<accession>A0ABU1GMS3</accession>
<dbReference type="EMBL" id="JARWAL010000006">
    <property type="protein sequence ID" value="MDR5892812.1"/>
    <property type="molecule type" value="Genomic_DNA"/>
</dbReference>